<name>A0A0S7BU94_9BACT</name>
<keyword evidence="3" id="KW-1185">Reference proteome</keyword>
<gene>
    <name evidence="2" type="ORF">TBC1_12357</name>
</gene>
<sequence length="299" mass="34583">MKHIIVISLFILVCFCAKAQEFNVTVQVTSPQVEGTEKKIFETLQQELFDFVNNRKWTNYIYKPEERIEGTILITIEQRSGEDFKGKINVALRRPVFKSSYNTTLLNYLDRDFEFKYVEFQPLEYSDNVFTTNLTSTIAYYLYLYLGLDGDSFAKNGGSPYFAKAQNIVNMGQNAREKGWKAFEGQKNRYWLIENLTNPTYSSVREASYRYHRLGLDLMADDVEAGRAAINESLELLRKANRERPGLFILQLFLEAKRDELVNIYSQASPMDKTKAVNILKEIDPASASKYQRILEAAK</sequence>
<dbReference type="Pfam" id="PF16119">
    <property type="entry name" value="DUF4835"/>
    <property type="match status" value="1"/>
</dbReference>
<dbReference type="RefSeq" id="WP_062044032.1">
    <property type="nucleotide sequence ID" value="NZ_DF968183.1"/>
</dbReference>
<dbReference type="Proteomes" id="UP000053091">
    <property type="component" value="Unassembled WGS sequence"/>
</dbReference>
<evidence type="ECO:0000313" key="2">
    <source>
        <dbReference type="EMBL" id="GAP44549.1"/>
    </source>
</evidence>
<evidence type="ECO:0000313" key="3">
    <source>
        <dbReference type="Proteomes" id="UP000053091"/>
    </source>
</evidence>
<feature type="signal peptide" evidence="1">
    <location>
        <begin position="1"/>
        <end position="19"/>
    </location>
</feature>
<feature type="chain" id="PRO_5006633207" description="DUF4835 domain-containing protein" evidence="1">
    <location>
        <begin position="20"/>
        <end position="299"/>
    </location>
</feature>
<dbReference type="OrthoDB" id="9773381at2"/>
<protein>
    <recommendedName>
        <fullName evidence="4">DUF4835 domain-containing protein</fullName>
    </recommendedName>
</protein>
<organism evidence="2">
    <name type="scientific">Lentimicrobium saccharophilum</name>
    <dbReference type="NCBI Taxonomy" id="1678841"/>
    <lineage>
        <taxon>Bacteria</taxon>
        <taxon>Pseudomonadati</taxon>
        <taxon>Bacteroidota</taxon>
        <taxon>Bacteroidia</taxon>
        <taxon>Bacteroidales</taxon>
        <taxon>Lentimicrobiaceae</taxon>
        <taxon>Lentimicrobium</taxon>
    </lineage>
</organism>
<dbReference type="EMBL" id="DF968183">
    <property type="protein sequence ID" value="GAP44549.1"/>
    <property type="molecule type" value="Genomic_DNA"/>
</dbReference>
<accession>A0A0S7BU94</accession>
<dbReference type="InterPro" id="IPR032274">
    <property type="entry name" value="DUF4835"/>
</dbReference>
<proteinExistence type="predicted"/>
<keyword evidence="1" id="KW-0732">Signal</keyword>
<evidence type="ECO:0008006" key="4">
    <source>
        <dbReference type="Google" id="ProtNLM"/>
    </source>
</evidence>
<evidence type="ECO:0000256" key="1">
    <source>
        <dbReference type="SAM" id="SignalP"/>
    </source>
</evidence>
<dbReference type="STRING" id="1678841.TBC1_12357"/>
<reference evidence="2" key="1">
    <citation type="journal article" date="2015" name="Genome Announc.">
        <title>Draft Genome Sequence of Bacteroidales Strain TBC1, a Novel Isolate from a Methanogenic Wastewater Treatment System.</title>
        <authorList>
            <person name="Tourlousse D.M."/>
            <person name="Matsuura N."/>
            <person name="Sun L."/>
            <person name="Toyonaga M."/>
            <person name="Kuroda K."/>
            <person name="Ohashi A."/>
            <person name="Cruz R."/>
            <person name="Yamaguchi T."/>
            <person name="Sekiguchi Y."/>
        </authorList>
    </citation>
    <scope>NUCLEOTIDE SEQUENCE [LARGE SCALE GENOMIC DNA]</scope>
    <source>
        <strain evidence="2">TBC1</strain>
    </source>
</reference>
<dbReference type="AlphaFoldDB" id="A0A0S7BU94"/>